<dbReference type="SUPFAM" id="SSF48065">
    <property type="entry name" value="DBL homology domain (DH-domain)"/>
    <property type="match status" value="1"/>
</dbReference>
<dbReference type="PANTHER" id="PTHR45872">
    <property type="entry name" value="RHO GUANINE NUCLEOTIDE EXCHANGE FACTOR 2, ISOFORM D"/>
    <property type="match status" value="1"/>
</dbReference>
<keyword evidence="6" id="KW-0479">Metal-binding</keyword>
<feature type="domain" description="RGS" evidence="13">
    <location>
        <begin position="455"/>
        <end position="553"/>
    </location>
</feature>
<comment type="caution">
    <text evidence="14">The sequence shown here is derived from an EMBL/GenBank/DDBJ whole genome shotgun (WGS) entry which is preliminary data.</text>
</comment>
<feature type="domain" description="Phorbol-ester/DAG-type" evidence="11">
    <location>
        <begin position="679"/>
        <end position="729"/>
    </location>
</feature>
<feature type="region of interest" description="Disordered" evidence="9">
    <location>
        <begin position="1469"/>
        <end position="1525"/>
    </location>
</feature>
<evidence type="ECO:0000259" key="13">
    <source>
        <dbReference type="PROSITE" id="PS50132"/>
    </source>
</evidence>
<dbReference type="Gene3D" id="1.20.900.10">
    <property type="entry name" value="Dbl homology (DH) domain"/>
    <property type="match status" value="1"/>
</dbReference>
<keyword evidence="3" id="KW-0343">GTPase activation</keyword>
<evidence type="ECO:0000259" key="12">
    <source>
        <dbReference type="PROSITE" id="PS50106"/>
    </source>
</evidence>
<dbReference type="SUPFAM" id="SSF57889">
    <property type="entry name" value="Cysteine-rich domain"/>
    <property type="match status" value="1"/>
</dbReference>
<dbReference type="PANTHER" id="PTHR45872:SF2">
    <property type="entry name" value="RHO GUANINE NUCLEOTIDE EXCHANGE FACTOR 2, ISOFORM D"/>
    <property type="match status" value="1"/>
</dbReference>
<dbReference type="SUPFAM" id="SSF50156">
    <property type="entry name" value="PDZ domain-like"/>
    <property type="match status" value="1"/>
</dbReference>
<evidence type="ECO:0000256" key="7">
    <source>
        <dbReference type="ARBA" id="ARBA00022833"/>
    </source>
</evidence>
<protein>
    <submittedName>
        <fullName evidence="14">Uncharacterized protein</fullName>
    </submittedName>
</protein>
<feature type="compositionally biased region" description="Basic and acidic residues" evidence="9">
    <location>
        <begin position="1737"/>
        <end position="1748"/>
    </location>
</feature>
<dbReference type="Pfam" id="PF00595">
    <property type="entry name" value="PDZ"/>
    <property type="match status" value="1"/>
</dbReference>
<feature type="compositionally biased region" description="Polar residues" evidence="9">
    <location>
        <begin position="358"/>
        <end position="371"/>
    </location>
</feature>
<reference evidence="14 15" key="1">
    <citation type="submission" date="2024-04" db="EMBL/GenBank/DDBJ databases">
        <authorList>
            <consortium name="Genoscope - CEA"/>
            <person name="William W."/>
        </authorList>
    </citation>
    <scope>NUCLEOTIDE SEQUENCE [LARGE SCALE GENOMIC DNA]</scope>
</reference>
<dbReference type="Gene3D" id="2.30.29.30">
    <property type="entry name" value="Pleckstrin-homology domain (PH domain)/Phosphotyrosine-binding domain (PTB)"/>
    <property type="match status" value="1"/>
</dbReference>
<feature type="compositionally biased region" description="Polar residues" evidence="9">
    <location>
        <begin position="750"/>
        <end position="768"/>
    </location>
</feature>
<dbReference type="InterPro" id="IPR000219">
    <property type="entry name" value="DH_dom"/>
</dbReference>
<dbReference type="InterPro" id="IPR044926">
    <property type="entry name" value="RGS_subdomain_2"/>
</dbReference>
<gene>
    <name evidence="14" type="ORF">GSLYS_00005866001</name>
</gene>
<dbReference type="EMBL" id="CAXITT010000097">
    <property type="protein sequence ID" value="CAL1531771.1"/>
    <property type="molecule type" value="Genomic_DNA"/>
</dbReference>
<dbReference type="GO" id="GO:0005737">
    <property type="term" value="C:cytoplasm"/>
    <property type="evidence" value="ECO:0007669"/>
    <property type="project" value="UniProtKB-SubCell"/>
</dbReference>
<evidence type="ECO:0000256" key="2">
    <source>
        <dbReference type="ARBA" id="ARBA00004496"/>
    </source>
</evidence>
<dbReference type="Pfam" id="PF17838">
    <property type="entry name" value="PH_16"/>
    <property type="match status" value="1"/>
</dbReference>
<feature type="region of interest" description="Disordered" evidence="9">
    <location>
        <begin position="15"/>
        <end position="86"/>
    </location>
</feature>
<keyword evidence="15" id="KW-1185">Reference proteome</keyword>
<dbReference type="PROSITE" id="PS00479">
    <property type="entry name" value="ZF_DAG_PE_1"/>
    <property type="match status" value="1"/>
</dbReference>
<dbReference type="CDD" id="cd23069">
    <property type="entry name" value="PDZ_ARHGEF11-12-like"/>
    <property type="match status" value="1"/>
</dbReference>
<evidence type="ECO:0000256" key="4">
    <source>
        <dbReference type="ARBA" id="ARBA00022490"/>
    </source>
</evidence>
<dbReference type="InterPro" id="IPR041020">
    <property type="entry name" value="PH_16"/>
</dbReference>
<feature type="region of interest" description="Disordered" evidence="9">
    <location>
        <begin position="1321"/>
        <end position="1340"/>
    </location>
</feature>
<feature type="compositionally biased region" description="Low complexity" evidence="9">
    <location>
        <begin position="1483"/>
        <end position="1514"/>
    </location>
</feature>
<dbReference type="SMART" id="SM00228">
    <property type="entry name" value="PDZ"/>
    <property type="match status" value="1"/>
</dbReference>
<keyword evidence="8" id="KW-0472">Membrane</keyword>
<dbReference type="Gene3D" id="1.10.167.10">
    <property type="entry name" value="Regulator of G-protein Signalling 4, domain 2"/>
    <property type="match status" value="1"/>
</dbReference>
<dbReference type="InterPro" id="IPR035899">
    <property type="entry name" value="DBL_dom_sf"/>
</dbReference>
<keyword evidence="4" id="KW-0963">Cytoplasm</keyword>
<dbReference type="InterPro" id="IPR002219">
    <property type="entry name" value="PKC_DAG/PE"/>
</dbReference>
<evidence type="ECO:0000313" key="14">
    <source>
        <dbReference type="EMBL" id="CAL1531771.1"/>
    </source>
</evidence>
<feature type="compositionally biased region" description="Low complexity" evidence="9">
    <location>
        <begin position="372"/>
        <end position="386"/>
    </location>
</feature>
<dbReference type="InterPro" id="IPR036305">
    <property type="entry name" value="RGS_sf"/>
</dbReference>
<dbReference type="InterPro" id="IPR016137">
    <property type="entry name" value="RGS"/>
</dbReference>
<evidence type="ECO:0000256" key="3">
    <source>
        <dbReference type="ARBA" id="ARBA00022468"/>
    </source>
</evidence>
<sequence>MPLNRKWRSMDFFGSKENLHKAVPAPGVKDEQQENHHNKGDHNSKGEPYRPYFSLKNRLSSIGSRDESSSGPGRNVEPQDPSGGGLVQRCVIIQRDEKGYGFTVSGDNPVFVASVKADGAASKAGVQQGDRIVKVNGTLVTSRNHLDVVKLIKSGSYVALTLLGKPNLSSIASPNSTISTNRVSVNAGRVTAPQPVDPDKDKELWQQKVVMTRTMFETAKEDFDKLQKLYVSKPSEKLHAQLLEKERTVKTLDNQLKQLTGGGDETSGVRSPSLVPVSHRISDSEHGGLDHTWQMPGPPPNIKHTKQSSVPSLVYKTPDGGPADMRYAPVARSKSDAQTRKSKAASTFYVGFHGANDSEASSLPTTTSDFGSMSDSPQTSPSVSPTPNDPHGRHNGQEMEESTTSSTDIITIDDEDAHSDDDQLLSVPPWTGGRPTSLEIKITAPELNDPGPFADIKLLESKPAHMAIFLNYLISNSDPSPVLFHVIVDTYSRTPASTKELKKWAYEIYSTFVAQSAPLSIAVDDSLISQLDNILTVSAKSDNETVLKNMFQPTRQWVQAEIAELLADFRNKKDLGMLNFYGGQKLQDDMDRQAEVRAAEELLIPLLESMGSVSLDENNPRTERDQATVWALATFLRLWVGTKSVHNAVLDRVQTFLMKDKRSIKFPGSRSSRAKDVKGHQFVPQHFSATTNCNFCGHLIWGVGCQGFQCQTCKMPLHKQCVDEITEVCGGKNKKRGAVPIKFINSMPSKRTSSIISQTGPHQPTEIRQGSDVPFAATQPYREDNQDLAGIPGSGHSVKNIAKRYELSPTETGPVQGAAVTTKTEIENERLNLTFASHRRVSTDLSRSGSLNNKGEKQDRPTRRAKSDVDVNPDAFKQITQSGSSSTSSLSTRSIDSPSNSTDTINDLPSRLQYDSDLDVDTELPSLKNVLGEDILKKLKPKEKKRQEVINELFYTERTHLRNLKIIDILFNKPMLEMAAPTADLARALFPAMGELINLHASITLDMKERVLQNPVVANVGDLLLKRFDGQAGEWFRKICAEYCRNQAFALDYLKKMTRKEPKLQQFLNDAESNTLCRRLQLKDLVPSQMQRLTKYPLLIDNLLKYTQAGSDEYKHLERAHERCKHILAYVNTAVKECENYHKLKDIQKRLDRKSLETLNDPHLADLKTLELTSHKLIFDGPLIWKLRSHRTVDLHVLLFDDMLVLLQKQDDRYILKCQSTNVQAARDEHKYTHSPVLRLQNLLARNLATDKKSFFVVNISEVRAQMYEFTAQTSDLRVKWCKLINDKADELKKSGNFPGPRTSTLIQAPQLEQVEIERNRLSSKDADSSSPVQEISTEQDHVDSLHHLEDMDTHHDEKDELIQPNEVIVSNPDTYIPEAVHSPLELLRENTQQINTSLQERERLVAQVLNLSWNQYRSLNQKSSDLSARGRQEEEEESSGGDVQYLLARAYEINAQYIQLVSSSIPSVAPQQQHHHMDEESPSSPSRPLSTLSQGESSASEAESSSSGVSSQQPTILPPPQIVQSTSLNIPVPMEQLKEMATEMNTILSKLMSAMSSGSEEKHRLRKELQEAQLKLDALKEMQRQMSGAPSSGRISPYSPLSPAFASLDIPTESTGARNELQGESMTRTVVQTSQSYQATAEITTTDSDEGANFSSMCDIVHHGIQQVTQLEESVEALTLSNEPAQIIQATATESRTGGDPGQDKIEYNMGEDDDDGSNEVSVADLPLPDSISIPEAEHDPPQHLDTQDPEDSETESDDNDITLTSKTTNLDFPSLSTTIEDSVGEEREGELRPGVNDPADRSSGSAVDPCQEM</sequence>
<dbReference type="InterPro" id="IPR046349">
    <property type="entry name" value="C1-like_sf"/>
</dbReference>
<dbReference type="PROSITE" id="PS50010">
    <property type="entry name" value="DH_2"/>
    <property type="match status" value="1"/>
</dbReference>
<feature type="region of interest" description="Disordered" evidence="9">
    <location>
        <begin position="750"/>
        <end position="769"/>
    </location>
</feature>
<keyword evidence="7" id="KW-0862">Zinc</keyword>
<organism evidence="14 15">
    <name type="scientific">Lymnaea stagnalis</name>
    <name type="common">Great pond snail</name>
    <name type="synonym">Helix stagnalis</name>
    <dbReference type="NCBI Taxonomy" id="6523"/>
    <lineage>
        <taxon>Eukaryota</taxon>
        <taxon>Metazoa</taxon>
        <taxon>Spiralia</taxon>
        <taxon>Lophotrochozoa</taxon>
        <taxon>Mollusca</taxon>
        <taxon>Gastropoda</taxon>
        <taxon>Heterobranchia</taxon>
        <taxon>Euthyneura</taxon>
        <taxon>Panpulmonata</taxon>
        <taxon>Hygrophila</taxon>
        <taxon>Lymnaeoidea</taxon>
        <taxon>Lymnaeidae</taxon>
        <taxon>Lymnaea</taxon>
    </lineage>
</organism>
<feature type="compositionally biased region" description="Low complexity" evidence="9">
    <location>
        <begin position="880"/>
        <end position="899"/>
    </location>
</feature>
<dbReference type="PRINTS" id="PR00008">
    <property type="entry name" value="DAGPEDOMAIN"/>
</dbReference>
<dbReference type="Gene3D" id="3.30.60.20">
    <property type="match status" value="1"/>
</dbReference>
<dbReference type="Pfam" id="PF00621">
    <property type="entry name" value="RhoGEF"/>
    <property type="match status" value="1"/>
</dbReference>
<feature type="domain" description="DH" evidence="10">
    <location>
        <begin position="945"/>
        <end position="1134"/>
    </location>
</feature>
<dbReference type="InterPro" id="IPR015212">
    <property type="entry name" value="RGS-like_dom"/>
</dbReference>
<dbReference type="SUPFAM" id="SSF48097">
    <property type="entry name" value="Regulator of G-protein signaling, RGS"/>
    <property type="match status" value="1"/>
</dbReference>
<dbReference type="SUPFAM" id="SSF50729">
    <property type="entry name" value="PH domain-like"/>
    <property type="match status" value="1"/>
</dbReference>
<dbReference type="GO" id="GO:0005096">
    <property type="term" value="F:GTPase activator activity"/>
    <property type="evidence" value="ECO:0007669"/>
    <property type="project" value="UniProtKB-KW"/>
</dbReference>
<feature type="compositionally biased region" description="Polar residues" evidence="9">
    <location>
        <begin position="843"/>
        <end position="853"/>
    </location>
</feature>
<feature type="region of interest" description="Disordered" evidence="9">
    <location>
        <begin position="1588"/>
        <end position="1610"/>
    </location>
</feature>
<accession>A0AAV2HIB8</accession>
<evidence type="ECO:0000259" key="10">
    <source>
        <dbReference type="PROSITE" id="PS50010"/>
    </source>
</evidence>
<evidence type="ECO:0000256" key="6">
    <source>
        <dbReference type="ARBA" id="ARBA00022723"/>
    </source>
</evidence>
<dbReference type="InterPro" id="IPR036034">
    <property type="entry name" value="PDZ_sf"/>
</dbReference>
<dbReference type="PROSITE" id="PS50081">
    <property type="entry name" value="ZF_DAG_PE_2"/>
    <property type="match status" value="1"/>
</dbReference>
<dbReference type="Pfam" id="PF00130">
    <property type="entry name" value="C1_1"/>
    <property type="match status" value="1"/>
</dbReference>
<dbReference type="GO" id="GO:0016020">
    <property type="term" value="C:membrane"/>
    <property type="evidence" value="ECO:0007669"/>
    <property type="project" value="UniProtKB-SubCell"/>
</dbReference>
<evidence type="ECO:0000256" key="9">
    <source>
        <dbReference type="SAM" id="MobiDB-lite"/>
    </source>
</evidence>
<dbReference type="InterPro" id="IPR011993">
    <property type="entry name" value="PH-like_dom_sf"/>
</dbReference>
<dbReference type="GO" id="GO:0005085">
    <property type="term" value="F:guanyl-nucleotide exchange factor activity"/>
    <property type="evidence" value="ECO:0007669"/>
    <property type="project" value="InterPro"/>
</dbReference>
<dbReference type="InterPro" id="IPR020454">
    <property type="entry name" value="DAG/PE-bd"/>
</dbReference>
<evidence type="ECO:0000256" key="5">
    <source>
        <dbReference type="ARBA" id="ARBA00022553"/>
    </source>
</evidence>
<evidence type="ECO:0000256" key="8">
    <source>
        <dbReference type="ARBA" id="ARBA00023136"/>
    </source>
</evidence>
<dbReference type="SMART" id="SM00325">
    <property type="entry name" value="RhoGEF"/>
    <property type="match status" value="1"/>
</dbReference>
<dbReference type="PROSITE" id="PS50132">
    <property type="entry name" value="RGS"/>
    <property type="match status" value="1"/>
</dbReference>
<feature type="region of interest" description="Disordered" evidence="9">
    <location>
        <begin position="1422"/>
        <end position="1442"/>
    </location>
</feature>
<feature type="region of interest" description="Disordered" evidence="9">
    <location>
        <begin position="831"/>
        <end position="908"/>
    </location>
</feature>
<dbReference type="GO" id="GO:0046872">
    <property type="term" value="F:metal ion binding"/>
    <property type="evidence" value="ECO:0007669"/>
    <property type="project" value="UniProtKB-KW"/>
</dbReference>
<dbReference type="Proteomes" id="UP001497497">
    <property type="component" value="Unassembled WGS sequence"/>
</dbReference>
<feature type="compositionally biased region" description="Basic and acidic residues" evidence="9">
    <location>
        <begin position="854"/>
        <end position="869"/>
    </location>
</feature>
<dbReference type="Pfam" id="PF09128">
    <property type="entry name" value="RGS-like"/>
    <property type="match status" value="1"/>
</dbReference>
<name>A0AAV2HIB8_LYMST</name>
<feature type="compositionally biased region" description="Polar residues" evidence="9">
    <location>
        <begin position="1763"/>
        <end position="1782"/>
    </location>
</feature>
<dbReference type="CDD" id="cd00160">
    <property type="entry name" value="RhoGEF"/>
    <property type="match status" value="1"/>
</dbReference>
<dbReference type="CDD" id="cd13329">
    <property type="entry name" value="PH_RhoGEF"/>
    <property type="match status" value="1"/>
</dbReference>
<feature type="region of interest" description="Disordered" evidence="9">
    <location>
        <begin position="1691"/>
        <end position="1815"/>
    </location>
</feature>
<dbReference type="InterPro" id="IPR001478">
    <property type="entry name" value="PDZ"/>
</dbReference>
<feature type="compositionally biased region" description="Acidic residues" evidence="9">
    <location>
        <begin position="1749"/>
        <end position="1762"/>
    </location>
</feature>
<dbReference type="SMART" id="SM00109">
    <property type="entry name" value="C1"/>
    <property type="match status" value="1"/>
</dbReference>
<dbReference type="GO" id="GO:0001664">
    <property type="term" value="F:G protein-coupled receptor binding"/>
    <property type="evidence" value="ECO:0007669"/>
    <property type="project" value="TreeGrafter"/>
</dbReference>
<feature type="region of interest" description="Disordered" evidence="9">
    <location>
        <begin position="283"/>
        <end position="341"/>
    </location>
</feature>
<feature type="region of interest" description="Disordered" evidence="9">
    <location>
        <begin position="354"/>
        <end position="406"/>
    </location>
</feature>
<feature type="domain" description="PDZ" evidence="12">
    <location>
        <begin position="90"/>
        <end position="167"/>
    </location>
</feature>
<evidence type="ECO:0000259" key="11">
    <source>
        <dbReference type="PROSITE" id="PS50081"/>
    </source>
</evidence>
<comment type="subcellular location">
    <subcellularLocation>
        <location evidence="2">Cytoplasm</location>
    </subcellularLocation>
    <subcellularLocation>
        <location evidence="1">Membrane</location>
    </subcellularLocation>
</comment>
<dbReference type="FunFam" id="2.30.42.10:FF:000033">
    <property type="entry name" value="Rho guanine nucleotide exchange factor (GEF) 11"/>
    <property type="match status" value="1"/>
</dbReference>
<dbReference type="PROSITE" id="PS50106">
    <property type="entry name" value="PDZ"/>
    <property type="match status" value="1"/>
</dbReference>
<evidence type="ECO:0000256" key="1">
    <source>
        <dbReference type="ARBA" id="ARBA00004370"/>
    </source>
</evidence>
<evidence type="ECO:0000313" key="15">
    <source>
        <dbReference type="Proteomes" id="UP001497497"/>
    </source>
</evidence>
<keyword evidence="5" id="KW-0597">Phosphoprotein</keyword>
<proteinExistence type="predicted"/>
<feature type="compositionally biased region" description="Basic and acidic residues" evidence="9">
    <location>
        <begin position="28"/>
        <end position="48"/>
    </location>
</feature>
<dbReference type="GO" id="GO:0007186">
    <property type="term" value="P:G protein-coupled receptor signaling pathway"/>
    <property type="evidence" value="ECO:0007669"/>
    <property type="project" value="TreeGrafter"/>
</dbReference>
<dbReference type="Gene3D" id="2.30.42.10">
    <property type="match status" value="1"/>
</dbReference>